<keyword evidence="3" id="KW-0731">Sigma factor</keyword>
<dbReference type="Gene3D" id="1.10.1740.10">
    <property type="match status" value="1"/>
</dbReference>
<dbReference type="EMBL" id="BAABBN010000017">
    <property type="protein sequence ID" value="GAA3942235.1"/>
    <property type="molecule type" value="Genomic_DNA"/>
</dbReference>
<dbReference type="NCBIfam" id="TIGR02937">
    <property type="entry name" value="sigma70-ECF"/>
    <property type="match status" value="1"/>
</dbReference>
<dbReference type="InterPro" id="IPR013325">
    <property type="entry name" value="RNA_pol_sigma_r2"/>
</dbReference>
<evidence type="ECO:0000256" key="2">
    <source>
        <dbReference type="ARBA" id="ARBA00023015"/>
    </source>
</evidence>
<evidence type="ECO:0000256" key="1">
    <source>
        <dbReference type="ARBA" id="ARBA00010641"/>
    </source>
</evidence>
<dbReference type="InterPro" id="IPR039425">
    <property type="entry name" value="RNA_pol_sigma-70-like"/>
</dbReference>
<evidence type="ECO:0000256" key="5">
    <source>
        <dbReference type="ARBA" id="ARBA00023163"/>
    </source>
</evidence>
<dbReference type="InterPro" id="IPR036388">
    <property type="entry name" value="WH-like_DNA-bd_sf"/>
</dbReference>
<keyword evidence="4" id="KW-0238">DNA-binding</keyword>
<comment type="caution">
    <text evidence="6">The sequence shown here is derived from an EMBL/GenBank/DDBJ whole genome shotgun (WGS) entry which is preliminary data.</text>
</comment>
<dbReference type="InterPro" id="IPR014284">
    <property type="entry name" value="RNA_pol_sigma-70_dom"/>
</dbReference>
<keyword evidence="2" id="KW-0805">Transcription regulation</keyword>
<dbReference type="PANTHER" id="PTHR43133">
    <property type="entry name" value="RNA POLYMERASE ECF-TYPE SIGMA FACTO"/>
    <property type="match status" value="1"/>
</dbReference>
<evidence type="ECO:0000256" key="4">
    <source>
        <dbReference type="ARBA" id="ARBA00023125"/>
    </source>
</evidence>
<sequence length="193" mass="22484">MLSHSVITQTGIERRDHTMFNEQQLNQLYQYANALTKNKDDAYDLVYGALERYLQQNQPKQEAMAYLKRSIKNAFIDHLKSSRHQREVFIEDTISHEQDGTVHSGYDNLVAMNTHCLEESLINEQQVNAFTEQLNTEENELLYFWAVEGYTVQEISDETGKPKGTLLSKLHRIRKKAEQYTTRMTGYRNGSKS</sequence>
<dbReference type="SUPFAM" id="SSF88946">
    <property type="entry name" value="Sigma2 domain of RNA polymerase sigma factors"/>
    <property type="match status" value="1"/>
</dbReference>
<dbReference type="PANTHER" id="PTHR43133:SF8">
    <property type="entry name" value="RNA POLYMERASE SIGMA FACTOR HI_1459-RELATED"/>
    <property type="match status" value="1"/>
</dbReference>
<protein>
    <recommendedName>
        <fullName evidence="8">Sigma-70 family RNA polymerase sigma factor</fullName>
    </recommendedName>
</protein>
<dbReference type="SUPFAM" id="SSF88659">
    <property type="entry name" value="Sigma3 and sigma4 domains of RNA polymerase sigma factors"/>
    <property type="match status" value="1"/>
</dbReference>
<evidence type="ECO:0000313" key="6">
    <source>
        <dbReference type="EMBL" id="GAA3942235.1"/>
    </source>
</evidence>
<dbReference type="InterPro" id="IPR013324">
    <property type="entry name" value="RNA_pol_sigma_r3/r4-like"/>
</dbReference>
<name>A0ABP7NBT1_9GAMM</name>
<dbReference type="Gene3D" id="1.10.10.10">
    <property type="entry name" value="Winged helix-like DNA-binding domain superfamily/Winged helix DNA-binding domain"/>
    <property type="match status" value="1"/>
</dbReference>
<reference evidence="7" key="1">
    <citation type="journal article" date="2019" name="Int. J. Syst. Evol. Microbiol.">
        <title>The Global Catalogue of Microorganisms (GCM) 10K type strain sequencing project: providing services to taxonomists for standard genome sequencing and annotation.</title>
        <authorList>
            <consortium name="The Broad Institute Genomics Platform"/>
            <consortium name="The Broad Institute Genome Sequencing Center for Infectious Disease"/>
            <person name="Wu L."/>
            <person name="Ma J."/>
        </authorList>
    </citation>
    <scope>NUCLEOTIDE SEQUENCE [LARGE SCALE GENOMIC DNA]</scope>
    <source>
        <strain evidence="7">JCM 17551</strain>
    </source>
</reference>
<dbReference type="Proteomes" id="UP001501565">
    <property type="component" value="Unassembled WGS sequence"/>
</dbReference>
<accession>A0ABP7NBT1</accession>
<gene>
    <name evidence="6" type="ORF">GCM10022277_42590</name>
</gene>
<keyword evidence="7" id="KW-1185">Reference proteome</keyword>
<dbReference type="RefSeq" id="WP_344800687.1">
    <property type="nucleotide sequence ID" value="NZ_BAABBN010000017.1"/>
</dbReference>
<organism evidence="6 7">
    <name type="scientific">Litoribacillus peritrichatus</name>
    <dbReference type="NCBI Taxonomy" id="718191"/>
    <lineage>
        <taxon>Bacteria</taxon>
        <taxon>Pseudomonadati</taxon>
        <taxon>Pseudomonadota</taxon>
        <taxon>Gammaproteobacteria</taxon>
        <taxon>Oceanospirillales</taxon>
        <taxon>Oceanospirillaceae</taxon>
        <taxon>Litoribacillus</taxon>
    </lineage>
</organism>
<evidence type="ECO:0008006" key="8">
    <source>
        <dbReference type="Google" id="ProtNLM"/>
    </source>
</evidence>
<evidence type="ECO:0000313" key="7">
    <source>
        <dbReference type="Proteomes" id="UP001501565"/>
    </source>
</evidence>
<keyword evidence="5" id="KW-0804">Transcription</keyword>
<comment type="similarity">
    <text evidence="1">Belongs to the sigma-70 factor family. ECF subfamily.</text>
</comment>
<evidence type="ECO:0000256" key="3">
    <source>
        <dbReference type="ARBA" id="ARBA00023082"/>
    </source>
</evidence>
<proteinExistence type="inferred from homology"/>